<dbReference type="InterPro" id="IPR051012">
    <property type="entry name" value="CellSynth/LPSAsmb/PSIAsmb"/>
</dbReference>
<dbReference type="PANTHER" id="PTHR45586">
    <property type="entry name" value="TPR REPEAT-CONTAINING PROTEIN PA4667"/>
    <property type="match status" value="1"/>
</dbReference>
<keyword evidence="1" id="KW-0677">Repeat</keyword>
<dbReference type="SUPFAM" id="SSF48452">
    <property type="entry name" value="TPR-like"/>
    <property type="match status" value="2"/>
</dbReference>
<evidence type="ECO:0000256" key="3">
    <source>
        <dbReference type="PROSITE-ProRule" id="PRU00339"/>
    </source>
</evidence>
<protein>
    <submittedName>
        <fullName evidence="4">Uncharacterized protein</fullName>
    </submittedName>
</protein>
<dbReference type="Pfam" id="PF00515">
    <property type="entry name" value="TPR_1"/>
    <property type="match status" value="1"/>
</dbReference>
<reference evidence="4 5" key="1">
    <citation type="submission" date="2017-11" db="EMBL/GenBank/DDBJ databases">
        <title>Genome-resolved metagenomics identifies genetic mobility, metabolic interactions, and unexpected diversity in perchlorate-reducing communities.</title>
        <authorList>
            <person name="Barnum T.P."/>
            <person name="Figueroa I.A."/>
            <person name="Carlstrom C.I."/>
            <person name="Lucas L.N."/>
            <person name="Engelbrektson A.L."/>
            <person name="Coates J.D."/>
        </authorList>
    </citation>
    <scope>NUCLEOTIDE SEQUENCE [LARGE SCALE GENOMIC DNA]</scope>
    <source>
        <strain evidence="4">BM706</strain>
    </source>
</reference>
<dbReference type="AlphaFoldDB" id="A0A2N5ZGQ6"/>
<proteinExistence type="predicted"/>
<dbReference type="PANTHER" id="PTHR45586:SF1">
    <property type="entry name" value="LIPOPOLYSACCHARIDE ASSEMBLY PROTEIN B"/>
    <property type="match status" value="1"/>
</dbReference>
<dbReference type="SMART" id="SM00028">
    <property type="entry name" value="TPR"/>
    <property type="match status" value="3"/>
</dbReference>
<evidence type="ECO:0000256" key="2">
    <source>
        <dbReference type="ARBA" id="ARBA00022803"/>
    </source>
</evidence>
<dbReference type="InterPro" id="IPR011990">
    <property type="entry name" value="TPR-like_helical_dom_sf"/>
</dbReference>
<organism evidence="4 5">
    <name type="scientific">Muiribacterium halophilum</name>
    <dbReference type="NCBI Taxonomy" id="2053465"/>
    <lineage>
        <taxon>Bacteria</taxon>
        <taxon>Candidatus Muiribacteriota</taxon>
        <taxon>Candidatus Muiribacteriia</taxon>
        <taxon>Candidatus Muiribacteriales</taxon>
        <taxon>Candidatus Muiribacteriaceae</taxon>
        <taxon>Candidatus Muiribacterium</taxon>
    </lineage>
</organism>
<gene>
    <name evidence="4" type="ORF">C0601_06135</name>
</gene>
<keyword evidence="2 3" id="KW-0802">TPR repeat</keyword>
<sequence length="338" mass="38766">MAFSNMIDKIMDSSGIGGVEACGKILEIAKKTTKIKDNAGAETEFTIGKNYFDNEDYNAAFGHFRKSIQMNSSYTRSYVYIARVYVQKNLLSEARKFLEKLLIYHQSYSLYTELANVYLKSGMGIKIVELWKGYIQKNPKSEKGYLNLGNYYSQNGQNAKAIEFFEKVLQIKKDSLSIKEEIADIYLQSDNVDLAEKILFDVFSKSENFGIRAEQGQKLIAIYLESGRAEKALEIASDIKGYTRSEEMMILLSDAYIANLKFEEAEKILEHIKKVNPINYEVFFRFAFMAAVKEDFEGLKTYLRLIVKFVDSKVILAYLKDFEALGLKEVKLKAAEFY</sequence>
<feature type="repeat" description="TPR" evidence="3">
    <location>
        <begin position="41"/>
        <end position="74"/>
    </location>
</feature>
<dbReference type="EMBL" id="PKTG01000079">
    <property type="protein sequence ID" value="PLX17890.1"/>
    <property type="molecule type" value="Genomic_DNA"/>
</dbReference>
<evidence type="ECO:0000313" key="4">
    <source>
        <dbReference type="EMBL" id="PLX17890.1"/>
    </source>
</evidence>
<dbReference type="Pfam" id="PF14559">
    <property type="entry name" value="TPR_19"/>
    <property type="match status" value="1"/>
</dbReference>
<comment type="caution">
    <text evidence="4">The sequence shown here is derived from an EMBL/GenBank/DDBJ whole genome shotgun (WGS) entry which is preliminary data.</text>
</comment>
<evidence type="ECO:0000313" key="5">
    <source>
        <dbReference type="Proteomes" id="UP000234857"/>
    </source>
</evidence>
<dbReference type="Proteomes" id="UP000234857">
    <property type="component" value="Unassembled WGS sequence"/>
</dbReference>
<dbReference type="PROSITE" id="PS50005">
    <property type="entry name" value="TPR"/>
    <property type="match status" value="2"/>
</dbReference>
<dbReference type="Gene3D" id="1.25.40.10">
    <property type="entry name" value="Tetratricopeptide repeat domain"/>
    <property type="match status" value="1"/>
</dbReference>
<evidence type="ECO:0000256" key="1">
    <source>
        <dbReference type="ARBA" id="ARBA00022737"/>
    </source>
</evidence>
<dbReference type="InterPro" id="IPR019734">
    <property type="entry name" value="TPR_rpt"/>
</dbReference>
<name>A0A2N5ZGQ6_MUIH1</name>
<feature type="repeat" description="TPR" evidence="3">
    <location>
        <begin position="142"/>
        <end position="175"/>
    </location>
</feature>
<accession>A0A2N5ZGQ6</accession>